<sequence length="91" mass="11083">MRNQVFQNSFMKDLKLIRKQQWDIEAIKKCVEDLAKLDILPRAYKDHALKGDFKDFRECHIFGDLVLIYKRDNKEVNYYRIGRHQDLFKGY</sequence>
<dbReference type="PANTHER" id="PTHR40588:SF1">
    <property type="entry name" value="MRNA INTERFERASE TOXIN YAFQ"/>
    <property type="match status" value="1"/>
</dbReference>
<evidence type="ECO:0000313" key="3">
    <source>
        <dbReference type="Proteomes" id="UP001057522"/>
    </source>
</evidence>
<evidence type="ECO:0000313" key="2">
    <source>
        <dbReference type="EMBL" id="MCL9818568.1"/>
    </source>
</evidence>
<reference evidence="2" key="1">
    <citation type="submission" date="2022-06" db="EMBL/GenBank/DDBJ databases">
        <title>Helicobacter colisuis sp. nov.</title>
        <authorList>
            <person name="Papic B."/>
            <person name="Gruntar I."/>
        </authorList>
    </citation>
    <scope>NUCLEOTIDE SEQUENCE</scope>
    <source>
        <strain evidence="2">11154-15</strain>
    </source>
</reference>
<dbReference type="Pfam" id="PF15738">
    <property type="entry name" value="YafQ_toxin"/>
    <property type="match status" value="1"/>
</dbReference>
<protein>
    <submittedName>
        <fullName evidence="2">Type II toxin-antitoxin system YafQ family toxin</fullName>
    </submittedName>
</protein>
<evidence type="ECO:0000256" key="1">
    <source>
        <dbReference type="ARBA" id="ARBA00022649"/>
    </source>
</evidence>
<organism evidence="2 3">
    <name type="scientific">Helicobacter colisuis</name>
    <dbReference type="NCBI Taxonomy" id="2949739"/>
    <lineage>
        <taxon>Bacteria</taxon>
        <taxon>Pseudomonadati</taxon>
        <taxon>Campylobacterota</taxon>
        <taxon>Epsilonproteobacteria</taxon>
        <taxon>Campylobacterales</taxon>
        <taxon>Helicobacteraceae</taxon>
        <taxon>Helicobacter</taxon>
    </lineage>
</organism>
<gene>
    <name evidence="2" type="ORF">NCR95_00015</name>
</gene>
<dbReference type="InterPro" id="IPR035093">
    <property type="entry name" value="RelE/ParE_toxin_dom_sf"/>
</dbReference>
<keyword evidence="3" id="KW-1185">Reference proteome</keyword>
<comment type="caution">
    <text evidence="2">The sequence shown here is derived from an EMBL/GenBank/DDBJ whole genome shotgun (WGS) entry which is preliminary data.</text>
</comment>
<dbReference type="Gene3D" id="3.30.2310.20">
    <property type="entry name" value="RelE-like"/>
    <property type="match status" value="1"/>
</dbReference>
<dbReference type="RefSeq" id="WP_250603040.1">
    <property type="nucleotide sequence ID" value="NZ_JAMOKV010000001.1"/>
</dbReference>
<proteinExistence type="predicted"/>
<dbReference type="NCBIfam" id="TIGR02385">
    <property type="entry name" value="RelE_StbE"/>
    <property type="match status" value="1"/>
</dbReference>
<dbReference type="PIRSF" id="PIRSF006156">
    <property type="entry name" value="YafQ"/>
    <property type="match status" value="1"/>
</dbReference>
<dbReference type="InterPro" id="IPR007712">
    <property type="entry name" value="RelE/ParE_toxin"/>
</dbReference>
<name>A0ABT0TRM1_9HELI</name>
<dbReference type="SUPFAM" id="SSF143011">
    <property type="entry name" value="RelE-like"/>
    <property type="match status" value="1"/>
</dbReference>
<dbReference type="EMBL" id="JAMOKX010000001">
    <property type="protein sequence ID" value="MCL9818568.1"/>
    <property type="molecule type" value="Genomic_DNA"/>
</dbReference>
<keyword evidence="1" id="KW-1277">Toxin-antitoxin system</keyword>
<accession>A0ABT0TRM1</accession>
<dbReference type="Proteomes" id="UP001057522">
    <property type="component" value="Unassembled WGS sequence"/>
</dbReference>
<dbReference type="InterPro" id="IPR004386">
    <property type="entry name" value="Toxin_YafQ-like"/>
</dbReference>
<dbReference type="PANTHER" id="PTHR40588">
    <property type="entry name" value="MRNA INTERFERASE TOXIN YAFQ"/>
    <property type="match status" value="1"/>
</dbReference>